<feature type="region of interest" description="Disordered" evidence="1">
    <location>
        <begin position="66"/>
        <end position="88"/>
    </location>
</feature>
<dbReference type="OrthoDB" id="5822246at2759"/>
<dbReference type="InterPro" id="IPR018487">
    <property type="entry name" value="Hemopexin-like_repeat"/>
</dbReference>
<dbReference type="SMART" id="SM00120">
    <property type="entry name" value="HX"/>
    <property type="match status" value="3"/>
</dbReference>
<feature type="chain" id="PRO_5013104539" description="Olfactomedin-like domain-containing protein" evidence="2">
    <location>
        <begin position="19"/>
        <end position="376"/>
    </location>
</feature>
<keyword evidence="4" id="KW-1185">Reference proteome</keyword>
<proteinExistence type="predicted"/>
<evidence type="ECO:0000256" key="2">
    <source>
        <dbReference type="SAM" id="SignalP"/>
    </source>
</evidence>
<protein>
    <recommendedName>
        <fullName evidence="5">Olfactomedin-like domain-containing protein</fullName>
    </recommendedName>
</protein>
<dbReference type="SUPFAM" id="SSF50923">
    <property type="entry name" value="Hemopexin-like domain"/>
    <property type="match status" value="1"/>
</dbReference>
<comment type="caution">
    <text evidence="3">The sequence shown here is derived from an EMBL/GenBank/DDBJ whole genome shotgun (WGS) entry which is preliminary data.</text>
</comment>
<evidence type="ECO:0000313" key="3">
    <source>
        <dbReference type="EMBL" id="PAV57538.1"/>
    </source>
</evidence>
<dbReference type="Gene3D" id="2.110.10.10">
    <property type="entry name" value="Hemopexin-like domain"/>
    <property type="match status" value="1"/>
</dbReference>
<evidence type="ECO:0008006" key="5">
    <source>
        <dbReference type="Google" id="ProtNLM"/>
    </source>
</evidence>
<dbReference type="InterPro" id="IPR036375">
    <property type="entry name" value="Hemopexin-like_dom_sf"/>
</dbReference>
<evidence type="ECO:0000256" key="1">
    <source>
        <dbReference type="SAM" id="MobiDB-lite"/>
    </source>
</evidence>
<keyword evidence="2" id="KW-0732">Signal</keyword>
<dbReference type="EMBL" id="LIAE01010634">
    <property type="protein sequence ID" value="PAV57538.1"/>
    <property type="molecule type" value="Genomic_DNA"/>
</dbReference>
<accession>A0A2A2J6T4</accession>
<name>A0A2A2J6T4_9BILA</name>
<feature type="signal peptide" evidence="2">
    <location>
        <begin position="1"/>
        <end position="18"/>
    </location>
</feature>
<evidence type="ECO:0000313" key="4">
    <source>
        <dbReference type="Proteomes" id="UP000218231"/>
    </source>
</evidence>
<reference evidence="3 4" key="1">
    <citation type="journal article" date="2017" name="Curr. Biol.">
        <title>Genome architecture and evolution of a unichromosomal asexual nematode.</title>
        <authorList>
            <person name="Fradin H."/>
            <person name="Zegar C."/>
            <person name="Gutwein M."/>
            <person name="Lucas J."/>
            <person name="Kovtun M."/>
            <person name="Corcoran D."/>
            <person name="Baugh L.R."/>
            <person name="Kiontke K."/>
            <person name="Gunsalus K."/>
            <person name="Fitch D.H."/>
            <person name="Piano F."/>
        </authorList>
    </citation>
    <scope>NUCLEOTIDE SEQUENCE [LARGE SCALE GENOMIC DNA]</scope>
    <source>
        <strain evidence="3">PF1309</strain>
    </source>
</reference>
<sequence length="376" mass="43063">MVHRIILLISGLILYANSLPIKPDPRPSSDQIKIDAIVDLSYETKEDDMERTIKVRDKFVQAVPLPVDSEPSMDDIDSAPEKPPPIPKLNKAEKWALIRAYGKDPTTRRRRKHDRIQALKRGKRVNVKRDLAAPWRITHTVSRNKPQPNPLPDKPAMALPIDECPRQFDAVTRGINGRIYMFARDKVYQVWHEDGLPQKASYLITDLFTGGPRTVTAALTNSRSGVTILISGRTAYRFRWNKKHKRFQFAKNTPQEMPRNVTITPQTAFEWYDGNQVVMSGAHFFIYDAYWNVPTFTGHTRRYFPNLPADILGITYNGGTTLLMYTKSNTIKVYNTKRYKVVQEYPINIGAYAGCLTELPKPKDEKPKNRQKAPKG</sequence>
<gene>
    <name evidence="3" type="ORF">WR25_04834</name>
</gene>
<dbReference type="Proteomes" id="UP000218231">
    <property type="component" value="Unassembled WGS sequence"/>
</dbReference>
<organism evidence="3 4">
    <name type="scientific">Diploscapter pachys</name>
    <dbReference type="NCBI Taxonomy" id="2018661"/>
    <lineage>
        <taxon>Eukaryota</taxon>
        <taxon>Metazoa</taxon>
        <taxon>Ecdysozoa</taxon>
        <taxon>Nematoda</taxon>
        <taxon>Chromadorea</taxon>
        <taxon>Rhabditida</taxon>
        <taxon>Rhabditina</taxon>
        <taxon>Rhabditomorpha</taxon>
        <taxon>Rhabditoidea</taxon>
        <taxon>Rhabditidae</taxon>
        <taxon>Diploscapter</taxon>
    </lineage>
</organism>
<dbReference type="AlphaFoldDB" id="A0A2A2J6T4"/>